<dbReference type="Gene3D" id="1.10.510.10">
    <property type="entry name" value="Transferase(Phosphotransferase) domain 1"/>
    <property type="match status" value="1"/>
</dbReference>
<dbReference type="Pfam" id="PF00069">
    <property type="entry name" value="Pkinase"/>
    <property type="match status" value="1"/>
</dbReference>
<dbReference type="PROSITE" id="PS50011">
    <property type="entry name" value="PROTEIN_KINASE_DOM"/>
    <property type="match status" value="1"/>
</dbReference>
<comment type="caution">
    <text evidence="10">The sequence shown here is derived from an EMBL/GenBank/DDBJ whole genome shotgun (WGS) entry which is preliminary data.</text>
</comment>
<dbReference type="InterPro" id="IPR000719">
    <property type="entry name" value="Prot_kinase_dom"/>
</dbReference>
<dbReference type="GO" id="GO:0005524">
    <property type="term" value="F:ATP binding"/>
    <property type="evidence" value="ECO:0007669"/>
    <property type="project" value="UniProtKB-KW"/>
</dbReference>
<evidence type="ECO:0000256" key="5">
    <source>
        <dbReference type="ARBA" id="ARBA00022777"/>
    </source>
</evidence>
<dbReference type="PANTHER" id="PTHR47634:SF9">
    <property type="entry name" value="PROTEIN KINASE DOMAIN-CONTAINING PROTEIN-RELATED"/>
    <property type="match status" value="1"/>
</dbReference>
<evidence type="ECO:0000256" key="6">
    <source>
        <dbReference type="ARBA" id="ARBA00022840"/>
    </source>
</evidence>
<dbReference type="VEuPathDB" id="FungiDB:EMCG_06884"/>
<dbReference type="InterPro" id="IPR011009">
    <property type="entry name" value="Kinase-like_dom_sf"/>
</dbReference>
<keyword evidence="4" id="KW-0547">Nucleotide-binding</keyword>
<comment type="catalytic activity">
    <reaction evidence="8">
        <text>L-seryl-[protein] + ATP = O-phospho-L-seryl-[protein] + ADP + H(+)</text>
        <dbReference type="Rhea" id="RHEA:17989"/>
        <dbReference type="Rhea" id="RHEA-COMP:9863"/>
        <dbReference type="Rhea" id="RHEA-COMP:11604"/>
        <dbReference type="ChEBI" id="CHEBI:15378"/>
        <dbReference type="ChEBI" id="CHEBI:29999"/>
        <dbReference type="ChEBI" id="CHEBI:30616"/>
        <dbReference type="ChEBI" id="CHEBI:83421"/>
        <dbReference type="ChEBI" id="CHEBI:456216"/>
        <dbReference type="EC" id="2.7.11.1"/>
    </reaction>
</comment>
<dbReference type="Proteomes" id="UP000226031">
    <property type="component" value="Unassembled WGS sequence"/>
</dbReference>
<evidence type="ECO:0000313" key="11">
    <source>
        <dbReference type="Proteomes" id="UP000226031"/>
    </source>
</evidence>
<dbReference type="STRING" id="73230.A0A2B7ZIU0"/>
<evidence type="ECO:0000313" key="10">
    <source>
        <dbReference type="EMBL" id="PGH33109.1"/>
    </source>
</evidence>
<gene>
    <name evidence="10" type="ORF">GX50_04092</name>
</gene>
<dbReference type="GO" id="GO:0000245">
    <property type="term" value="P:spliceosomal complex assembly"/>
    <property type="evidence" value="ECO:0007669"/>
    <property type="project" value="TreeGrafter"/>
</dbReference>
<keyword evidence="5 10" id="KW-0418">Kinase</keyword>
<dbReference type="GO" id="GO:0004674">
    <property type="term" value="F:protein serine/threonine kinase activity"/>
    <property type="evidence" value="ECO:0007669"/>
    <property type="project" value="UniProtKB-KW"/>
</dbReference>
<evidence type="ECO:0000256" key="8">
    <source>
        <dbReference type="ARBA" id="ARBA00048679"/>
    </source>
</evidence>
<comment type="catalytic activity">
    <reaction evidence="7">
        <text>L-threonyl-[protein] + ATP = O-phospho-L-threonyl-[protein] + ADP + H(+)</text>
        <dbReference type="Rhea" id="RHEA:46608"/>
        <dbReference type="Rhea" id="RHEA-COMP:11060"/>
        <dbReference type="Rhea" id="RHEA-COMP:11605"/>
        <dbReference type="ChEBI" id="CHEBI:15378"/>
        <dbReference type="ChEBI" id="CHEBI:30013"/>
        <dbReference type="ChEBI" id="CHEBI:30616"/>
        <dbReference type="ChEBI" id="CHEBI:61977"/>
        <dbReference type="ChEBI" id="CHEBI:456216"/>
        <dbReference type="EC" id="2.7.11.1"/>
    </reaction>
</comment>
<keyword evidence="2" id="KW-0723">Serine/threonine-protein kinase</keyword>
<organism evidence="10 11">
    <name type="scientific">[Emmonsia] crescens</name>
    <dbReference type="NCBI Taxonomy" id="73230"/>
    <lineage>
        <taxon>Eukaryota</taxon>
        <taxon>Fungi</taxon>
        <taxon>Dikarya</taxon>
        <taxon>Ascomycota</taxon>
        <taxon>Pezizomycotina</taxon>
        <taxon>Eurotiomycetes</taxon>
        <taxon>Eurotiomycetidae</taxon>
        <taxon>Onygenales</taxon>
        <taxon>Ajellomycetaceae</taxon>
        <taxon>Emergomyces</taxon>
    </lineage>
</organism>
<reference evidence="10 11" key="1">
    <citation type="submission" date="2017-10" db="EMBL/GenBank/DDBJ databases">
        <title>Comparative genomics in systemic dimorphic fungi from Ajellomycetaceae.</title>
        <authorList>
            <person name="Munoz J.F."/>
            <person name="Mcewen J.G."/>
            <person name="Clay O.K."/>
            <person name="Cuomo C.A."/>
        </authorList>
    </citation>
    <scope>NUCLEOTIDE SEQUENCE [LARGE SCALE GENOMIC DNA]</scope>
    <source>
        <strain evidence="10 11">UAMH4076</strain>
    </source>
</reference>
<evidence type="ECO:0000259" key="9">
    <source>
        <dbReference type="PROSITE" id="PS50011"/>
    </source>
</evidence>
<name>A0A2B7ZIU0_9EURO</name>
<dbReference type="GO" id="GO:0005634">
    <property type="term" value="C:nucleus"/>
    <property type="evidence" value="ECO:0007669"/>
    <property type="project" value="TreeGrafter"/>
</dbReference>
<dbReference type="EC" id="2.7.11.1" evidence="1"/>
<evidence type="ECO:0000256" key="7">
    <source>
        <dbReference type="ARBA" id="ARBA00047899"/>
    </source>
</evidence>
<keyword evidence="11" id="KW-1185">Reference proteome</keyword>
<sequence length="414" mass="47114">MVNHPAIEEQLLPRYYERQYYPVKIGDMLKDQYRIIAKLGYGAYSTVWLAWDESARRYSSLKVCVQDNGATTSPILNEVSMLERLKNCAAAEESPGLFFTRLADDIFEINGPSGGRHYCFASKPQAGSLRVLQETFPDAKVPKLLVRSLIHRLFFSVNWLHSNCNTIHTVQDITPQNVLSEIEDDTLLKDIEEQERHDSSIPIDSVNGAAAPVYLSRRMAPQLGGVPILTDFGQMRLAEEGGNREWCMPDIYRAPEVLLKLPFSFPVDMWSIGVMTLELMEGKNVFDPIDRVNNQYVLPLALAQYIGFLGPPPLELIRQSPLFSTYFDENGKFVLEAEIPKSSSLEDFVTTIPPGEEREQFLRFIRKLLTWDPESRANSSEIILDDWLMRPYETITSPKPGCVSKQQSRLESRV</sequence>
<proteinExistence type="predicted"/>
<evidence type="ECO:0000256" key="2">
    <source>
        <dbReference type="ARBA" id="ARBA00022527"/>
    </source>
</evidence>
<dbReference type="InterPro" id="IPR051334">
    <property type="entry name" value="SRPK"/>
</dbReference>
<accession>A0A2B7ZIU0</accession>
<dbReference type="GO" id="GO:0050684">
    <property type="term" value="P:regulation of mRNA processing"/>
    <property type="evidence" value="ECO:0007669"/>
    <property type="project" value="TreeGrafter"/>
</dbReference>
<keyword evidence="6" id="KW-0067">ATP-binding</keyword>
<dbReference type="SUPFAM" id="SSF56112">
    <property type="entry name" value="Protein kinase-like (PK-like)"/>
    <property type="match status" value="1"/>
</dbReference>
<protein>
    <recommendedName>
        <fullName evidence="1">non-specific serine/threonine protein kinase</fullName>
        <ecNumber evidence="1">2.7.11.1</ecNumber>
    </recommendedName>
</protein>
<feature type="domain" description="Protein kinase" evidence="9">
    <location>
        <begin position="33"/>
        <end position="388"/>
    </location>
</feature>
<dbReference type="SMART" id="SM00220">
    <property type="entry name" value="S_TKc"/>
    <property type="match status" value="1"/>
</dbReference>
<dbReference type="Gene3D" id="3.30.200.20">
    <property type="entry name" value="Phosphorylase Kinase, domain 1"/>
    <property type="match status" value="1"/>
</dbReference>
<evidence type="ECO:0000256" key="3">
    <source>
        <dbReference type="ARBA" id="ARBA00022679"/>
    </source>
</evidence>
<dbReference type="GO" id="GO:0005737">
    <property type="term" value="C:cytoplasm"/>
    <property type="evidence" value="ECO:0007669"/>
    <property type="project" value="TreeGrafter"/>
</dbReference>
<dbReference type="PANTHER" id="PTHR47634">
    <property type="entry name" value="PROTEIN KINASE DOMAIN-CONTAINING PROTEIN-RELATED"/>
    <property type="match status" value="1"/>
</dbReference>
<evidence type="ECO:0000256" key="4">
    <source>
        <dbReference type="ARBA" id="ARBA00022741"/>
    </source>
</evidence>
<dbReference type="EMBL" id="PDND01000072">
    <property type="protein sequence ID" value="PGH33109.1"/>
    <property type="molecule type" value="Genomic_DNA"/>
</dbReference>
<evidence type="ECO:0000256" key="1">
    <source>
        <dbReference type="ARBA" id="ARBA00012513"/>
    </source>
</evidence>
<dbReference type="AlphaFoldDB" id="A0A2B7ZIU0"/>
<keyword evidence="3" id="KW-0808">Transferase</keyword>